<sequence>MRKSFVHSLNADPNLPAAQLPRSASGGGFGTPTFKPFQVPATTKSTRVAAANARARSAASKRPRVEYTENTFYTELGTPDYDPQAAKKARKEAKKAAADKAANDSDDDKKKGRGGFVDKYVPPPPPRTFPVYRPKSSSTVMTKGFTIPGIKRKGVILETKLTHQALGVRRPGEIIPRPLHDPLEDHAIVLWDPTIDDREAERELERQRKEKEQREKEDDGKLAADDEEEKERRKVHRSLAEMLGIKTVDKDKNKLVKVPVVIDPRVGKVLRPHQVEGVKFLYRCVTGMTDEEAYGCIMADEMGLGKTLQCISLMWTLLKQSPIPNKHSIDKAIVVCPSSLVRNWANELVKWLGEGAVSPLAIDGKQSNAEITGAIRQWCSSKGKQVVTPVVIVSYERLRMLSDELGNSEVGLLLADEGHRLKNSDNLTYTALNAINCKRRVILTGTPIQNDLDEYYSLLSFCNPGYLGTKQEFHKKFELPILRGRDGDATDLQKQKGDESLKELSAKVNKFIIRRTNDLLSKYLPVKYEHVVFCSLSPFQLSLYQHFMNAPETKALLKGKGSQPLKAITLLRKLCNHPDLLNMSEDLPGAEGTYPEGYDPHDRRRLVDPTLSGKMAVLARFLTKMRKETTDKIVLISNFTATLDVFEKLCHNNRYGFLRLDGTMTTQKRQKLVDKFNDPDGKEFIFLLSSKAGGCGINLIGANRLILFDPDWNPASDMQALARVWRDGQKKDCFVYRFVATGTVEEKIFQRQSHKQNLSSCVVDAKEDIERHYTGDNLRQLFQYKEAACETHDLFKCKRCKGGKQSIKAPAMLYGDTSTWNHLTNSCLANIHDDLLRAETDFDAVTACFQYIST</sequence>
<dbReference type="PANTHER" id="PTHR45629:SF7">
    <property type="entry name" value="DNA EXCISION REPAIR PROTEIN ERCC-6-RELATED"/>
    <property type="match status" value="1"/>
</dbReference>
<dbReference type="FunCoup" id="A0A1Y2G4I9">
    <property type="interactions" value="394"/>
</dbReference>
<keyword evidence="16" id="KW-1185">Reference proteome</keyword>
<feature type="region of interest" description="Disordered" evidence="12">
    <location>
        <begin position="202"/>
        <end position="233"/>
    </location>
</feature>
<keyword evidence="5" id="KW-0227">DNA damage</keyword>
<keyword evidence="4" id="KW-0547">Nucleotide-binding</keyword>
<dbReference type="GO" id="GO:0004386">
    <property type="term" value="F:helicase activity"/>
    <property type="evidence" value="ECO:0007669"/>
    <property type="project" value="UniProtKB-KW"/>
</dbReference>
<keyword evidence="7" id="KW-0347">Helicase</keyword>
<dbReference type="PANTHER" id="PTHR45629">
    <property type="entry name" value="SNF2/RAD54 FAMILY MEMBER"/>
    <property type="match status" value="1"/>
</dbReference>
<dbReference type="PROSITE" id="PS51194">
    <property type="entry name" value="HELICASE_CTER"/>
    <property type="match status" value="1"/>
</dbReference>
<feature type="domain" description="Helicase C-terminal" evidence="14">
    <location>
        <begin position="617"/>
        <end position="770"/>
    </location>
</feature>
<dbReference type="GO" id="GO:0005634">
    <property type="term" value="C:nucleus"/>
    <property type="evidence" value="ECO:0007669"/>
    <property type="project" value="UniProtKB-SubCell"/>
</dbReference>
<evidence type="ECO:0000256" key="6">
    <source>
        <dbReference type="ARBA" id="ARBA00022801"/>
    </source>
</evidence>
<evidence type="ECO:0000313" key="16">
    <source>
        <dbReference type="Proteomes" id="UP000193467"/>
    </source>
</evidence>
<evidence type="ECO:0000259" key="13">
    <source>
        <dbReference type="PROSITE" id="PS51192"/>
    </source>
</evidence>
<dbReference type="CDD" id="cd18793">
    <property type="entry name" value="SF2_C_SNF"/>
    <property type="match status" value="1"/>
</dbReference>
<dbReference type="GO" id="GO:0005524">
    <property type="term" value="F:ATP binding"/>
    <property type="evidence" value="ECO:0007669"/>
    <property type="project" value="UniProtKB-KW"/>
</dbReference>
<dbReference type="STRING" id="106004.A0A1Y2G4I9"/>
<dbReference type="InterPro" id="IPR001650">
    <property type="entry name" value="Helicase_C-like"/>
</dbReference>
<feature type="compositionally biased region" description="Basic and acidic residues" evidence="12">
    <location>
        <begin position="94"/>
        <end position="110"/>
    </location>
</feature>
<comment type="similarity">
    <text evidence="2">Belongs to the SNF2/RAD54 helicase family.</text>
</comment>
<dbReference type="InterPro" id="IPR013967">
    <property type="entry name" value="Rad54_N"/>
</dbReference>
<dbReference type="Pfam" id="PF08658">
    <property type="entry name" value="Rad54_N"/>
    <property type="match status" value="1"/>
</dbReference>
<feature type="region of interest" description="Disordered" evidence="12">
    <location>
        <begin position="70"/>
        <end position="136"/>
    </location>
</feature>
<evidence type="ECO:0000256" key="3">
    <source>
        <dbReference type="ARBA" id="ARBA00022553"/>
    </source>
</evidence>
<dbReference type="Gene3D" id="3.40.50.300">
    <property type="entry name" value="P-loop containing nucleotide triphosphate hydrolases"/>
    <property type="match status" value="1"/>
</dbReference>
<dbReference type="InterPro" id="IPR050496">
    <property type="entry name" value="SNF2_RAD54_helicase_repair"/>
</dbReference>
<accession>A0A1Y2G4I9</accession>
<keyword evidence="6" id="KW-0378">Hydrolase</keyword>
<keyword evidence="3" id="KW-0597">Phosphoprotein</keyword>
<proteinExistence type="inferred from homology"/>
<dbReference type="Pfam" id="PF00176">
    <property type="entry name" value="SNF2-rel_dom"/>
    <property type="match status" value="1"/>
</dbReference>
<evidence type="ECO:0000256" key="8">
    <source>
        <dbReference type="ARBA" id="ARBA00022840"/>
    </source>
</evidence>
<evidence type="ECO:0000256" key="9">
    <source>
        <dbReference type="ARBA" id="ARBA00023125"/>
    </source>
</evidence>
<protein>
    <submittedName>
        <fullName evidence="15">SNF2 family N-terminal domain-domain-containing protein</fullName>
    </submittedName>
</protein>
<dbReference type="EMBL" id="MCGR01000001">
    <property type="protein sequence ID" value="ORY92855.1"/>
    <property type="molecule type" value="Genomic_DNA"/>
</dbReference>
<evidence type="ECO:0000256" key="11">
    <source>
        <dbReference type="ARBA" id="ARBA00023242"/>
    </source>
</evidence>
<dbReference type="InterPro" id="IPR014001">
    <property type="entry name" value="Helicase_ATP-bd"/>
</dbReference>
<dbReference type="SUPFAM" id="SSF52540">
    <property type="entry name" value="P-loop containing nucleoside triphosphate hydrolases"/>
    <property type="match status" value="2"/>
</dbReference>
<dbReference type="OrthoDB" id="413460at2759"/>
<evidence type="ECO:0000259" key="14">
    <source>
        <dbReference type="PROSITE" id="PS51194"/>
    </source>
</evidence>
<dbReference type="InterPro" id="IPR027417">
    <property type="entry name" value="P-loop_NTPase"/>
</dbReference>
<evidence type="ECO:0000256" key="1">
    <source>
        <dbReference type="ARBA" id="ARBA00004123"/>
    </source>
</evidence>
<comment type="subcellular location">
    <subcellularLocation>
        <location evidence="1">Nucleus</location>
    </subcellularLocation>
</comment>
<organism evidence="15 16">
    <name type="scientific">Leucosporidium creatinivorum</name>
    <dbReference type="NCBI Taxonomy" id="106004"/>
    <lineage>
        <taxon>Eukaryota</taxon>
        <taxon>Fungi</taxon>
        <taxon>Dikarya</taxon>
        <taxon>Basidiomycota</taxon>
        <taxon>Pucciniomycotina</taxon>
        <taxon>Microbotryomycetes</taxon>
        <taxon>Leucosporidiales</taxon>
        <taxon>Leucosporidium</taxon>
    </lineage>
</organism>
<feature type="domain" description="Helicase ATP-binding" evidence="13">
    <location>
        <begin position="287"/>
        <end position="465"/>
    </location>
</feature>
<dbReference type="InterPro" id="IPR038718">
    <property type="entry name" value="SNF2-like_sf"/>
</dbReference>
<dbReference type="SMART" id="SM00487">
    <property type="entry name" value="DEXDc"/>
    <property type="match status" value="1"/>
</dbReference>
<dbReference type="AlphaFoldDB" id="A0A1Y2G4I9"/>
<evidence type="ECO:0000313" key="15">
    <source>
        <dbReference type="EMBL" id="ORY92855.1"/>
    </source>
</evidence>
<dbReference type="GO" id="GO:0016817">
    <property type="term" value="F:hydrolase activity, acting on acid anhydrides"/>
    <property type="evidence" value="ECO:0007669"/>
    <property type="project" value="InterPro"/>
</dbReference>
<dbReference type="SMART" id="SM00490">
    <property type="entry name" value="HELICc"/>
    <property type="match status" value="1"/>
</dbReference>
<evidence type="ECO:0000256" key="4">
    <source>
        <dbReference type="ARBA" id="ARBA00022741"/>
    </source>
</evidence>
<dbReference type="Gene3D" id="3.40.50.10810">
    <property type="entry name" value="Tandem AAA-ATPase domain"/>
    <property type="match status" value="1"/>
</dbReference>
<dbReference type="GO" id="GO:0007131">
    <property type="term" value="P:reciprocal meiotic recombination"/>
    <property type="evidence" value="ECO:0007669"/>
    <property type="project" value="TreeGrafter"/>
</dbReference>
<comment type="caution">
    <text evidence="15">The sequence shown here is derived from an EMBL/GenBank/DDBJ whole genome shotgun (WGS) entry which is preliminary data.</text>
</comment>
<dbReference type="Pfam" id="PF00271">
    <property type="entry name" value="Helicase_C"/>
    <property type="match status" value="1"/>
</dbReference>
<dbReference type="GO" id="GO:0003677">
    <property type="term" value="F:DNA binding"/>
    <property type="evidence" value="ECO:0007669"/>
    <property type="project" value="UniProtKB-KW"/>
</dbReference>
<reference evidence="15 16" key="1">
    <citation type="submission" date="2016-07" db="EMBL/GenBank/DDBJ databases">
        <title>Pervasive Adenine N6-methylation of Active Genes in Fungi.</title>
        <authorList>
            <consortium name="DOE Joint Genome Institute"/>
            <person name="Mondo S.J."/>
            <person name="Dannebaum R.O."/>
            <person name="Kuo R.C."/>
            <person name="Labutti K."/>
            <person name="Haridas S."/>
            <person name="Kuo A."/>
            <person name="Salamov A."/>
            <person name="Ahrendt S.R."/>
            <person name="Lipzen A."/>
            <person name="Sullivan W."/>
            <person name="Andreopoulos W.B."/>
            <person name="Clum A."/>
            <person name="Lindquist E."/>
            <person name="Daum C."/>
            <person name="Ramamoorthy G.K."/>
            <person name="Gryganskyi A."/>
            <person name="Culley D."/>
            <person name="Magnuson J.K."/>
            <person name="James T.Y."/>
            <person name="O'Malley M.A."/>
            <person name="Stajich J.E."/>
            <person name="Spatafora J.W."/>
            <person name="Visel A."/>
            <person name="Grigoriev I.V."/>
        </authorList>
    </citation>
    <scope>NUCLEOTIDE SEQUENCE [LARGE SCALE GENOMIC DNA]</scope>
    <source>
        <strain evidence="15 16">62-1032</strain>
    </source>
</reference>
<dbReference type="FunFam" id="3.40.50.300:FF:000332">
    <property type="entry name" value="DNA repair and recombination protein RAD54-like"/>
    <property type="match status" value="1"/>
</dbReference>
<feature type="region of interest" description="Disordered" evidence="12">
    <location>
        <begin position="1"/>
        <end position="40"/>
    </location>
</feature>
<dbReference type="FunFam" id="3.40.50.10810:FF:000010">
    <property type="entry name" value="DNA repair and recombination protein RAD54-like"/>
    <property type="match status" value="1"/>
</dbReference>
<keyword evidence="10" id="KW-0234">DNA repair</keyword>
<dbReference type="PROSITE" id="PS51192">
    <property type="entry name" value="HELICASE_ATP_BIND_1"/>
    <property type="match status" value="1"/>
</dbReference>
<keyword evidence="11" id="KW-0539">Nucleus</keyword>
<dbReference type="Proteomes" id="UP000193467">
    <property type="component" value="Unassembled WGS sequence"/>
</dbReference>
<dbReference type="InParanoid" id="A0A1Y2G4I9"/>
<dbReference type="GO" id="GO:0015616">
    <property type="term" value="F:DNA translocase activity"/>
    <property type="evidence" value="ECO:0007669"/>
    <property type="project" value="TreeGrafter"/>
</dbReference>
<evidence type="ECO:0000256" key="7">
    <source>
        <dbReference type="ARBA" id="ARBA00022806"/>
    </source>
</evidence>
<evidence type="ECO:0000256" key="12">
    <source>
        <dbReference type="SAM" id="MobiDB-lite"/>
    </source>
</evidence>
<name>A0A1Y2G4I9_9BASI</name>
<dbReference type="InterPro" id="IPR049730">
    <property type="entry name" value="SNF2/RAD54-like_C"/>
</dbReference>
<keyword evidence="8" id="KW-0067">ATP-binding</keyword>
<evidence type="ECO:0000256" key="5">
    <source>
        <dbReference type="ARBA" id="ARBA00022763"/>
    </source>
</evidence>
<keyword evidence="9" id="KW-0238">DNA-binding</keyword>
<dbReference type="Gene3D" id="1.20.120.850">
    <property type="entry name" value="SWI2/SNF2 ATPases, N-terminal domain"/>
    <property type="match status" value="1"/>
</dbReference>
<feature type="compositionally biased region" description="Basic and acidic residues" evidence="12">
    <location>
        <begin position="202"/>
        <end position="224"/>
    </location>
</feature>
<evidence type="ECO:0000256" key="2">
    <source>
        <dbReference type="ARBA" id="ARBA00007025"/>
    </source>
</evidence>
<dbReference type="GO" id="GO:0045003">
    <property type="term" value="P:double-strand break repair via synthesis-dependent strand annealing"/>
    <property type="evidence" value="ECO:0007669"/>
    <property type="project" value="TreeGrafter"/>
</dbReference>
<dbReference type="InterPro" id="IPR000330">
    <property type="entry name" value="SNF2_N"/>
</dbReference>
<gene>
    <name evidence="15" type="ORF">BCR35DRAFT_298437</name>
</gene>
<evidence type="ECO:0000256" key="10">
    <source>
        <dbReference type="ARBA" id="ARBA00023204"/>
    </source>
</evidence>